<organism evidence="14 15">
    <name type="scientific">Galerina marginata (strain CBS 339.88)</name>
    <dbReference type="NCBI Taxonomy" id="685588"/>
    <lineage>
        <taxon>Eukaryota</taxon>
        <taxon>Fungi</taxon>
        <taxon>Dikarya</taxon>
        <taxon>Basidiomycota</taxon>
        <taxon>Agaricomycotina</taxon>
        <taxon>Agaricomycetes</taxon>
        <taxon>Agaricomycetidae</taxon>
        <taxon>Agaricales</taxon>
        <taxon>Agaricineae</taxon>
        <taxon>Strophariaceae</taxon>
        <taxon>Galerina</taxon>
    </lineage>
</organism>
<evidence type="ECO:0000256" key="9">
    <source>
        <dbReference type="ARBA" id="ARBA00022884"/>
    </source>
</evidence>
<dbReference type="GO" id="GO:0001510">
    <property type="term" value="P:RNA methylation"/>
    <property type="evidence" value="ECO:0007669"/>
    <property type="project" value="InterPro"/>
</dbReference>
<keyword evidence="4" id="KW-0489">Methyltransferase</keyword>
<feature type="compositionally biased region" description="Gly residues" evidence="13">
    <location>
        <begin position="512"/>
        <end position="522"/>
    </location>
</feature>
<accession>A0A067TAJ8</accession>
<evidence type="ECO:0000256" key="2">
    <source>
        <dbReference type="ARBA" id="ARBA00009026"/>
    </source>
</evidence>
<dbReference type="Proteomes" id="UP000027222">
    <property type="component" value="Unassembled WGS sequence"/>
</dbReference>
<evidence type="ECO:0000256" key="4">
    <source>
        <dbReference type="ARBA" id="ARBA00022603"/>
    </source>
</evidence>
<keyword evidence="5" id="KW-0808">Transferase</keyword>
<name>A0A067TAJ8_GALM3</name>
<evidence type="ECO:0000256" key="7">
    <source>
        <dbReference type="ARBA" id="ARBA00022723"/>
    </source>
</evidence>
<dbReference type="GO" id="GO:0005737">
    <property type="term" value="C:cytoplasm"/>
    <property type="evidence" value="ECO:0007669"/>
    <property type="project" value="TreeGrafter"/>
</dbReference>
<dbReference type="Gene3D" id="3.40.50.150">
    <property type="entry name" value="Vaccinia Virus protein VP39"/>
    <property type="match status" value="1"/>
</dbReference>
<evidence type="ECO:0000256" key="8">
    <source>
        <dbReference type="ARBA" id="ARBA00022842"/>
    </source>
</evidence>
<evidence type="ECO:0000256" key="10">
    <source>
        <dbReference type="ARBA" id="ARBA00023158"/>
    </source>
</evidence>
<dbReference type="AlphaFoldDB" id="A0A067TAJ8"/>
<dbReference type="GO" id="GO:0090486">
    <property type="term" value="F:small RNA 2'-O-methyltransferase activity"/>
    <property type="evidence" value="ECO:0007669"/>
    <property type="project" value="UniProtKB-EC"/>
</dbReference>
<dbReference type="InterPro" id="IPR026610">
    <property type="entry name" value="Hen1"/>
</dbReference>
<dbReference type="EC" id="2.1.1.386" evidence="11"/>
<evidence type="ECO:0000256" key="12">
    <source>
        <dbReference type="ARBA" id="ARBA00048418"/>
    </source>
</evidence>
<dbReference type="GO" id="GO:0003723">
    <property type="term" value="F:RNA binding"/>
    <property type="evidence" value="ECO:0007669"/>
    <property type="project" value="UniProtKB-KW"/>
</dbReference>
<feature type="region of interest" description="Disordered" evidence="13">
    <location>
        <begin position="423"/>
        <end position="545"/>
    </location>
</feature>
<sequence length="545" mass="61055">MIQESDNMQELKVHFYPELFLQRRIWILNILRKESITRVLDVGCGEGQLLSVLCQPAPWLTPPPSSVLTPIEPPTPNDVIPPSPVYNDDDIPNLHMTEVHGLDVSSEDLAFAVDAIALPKEEIETIESPGRRWYNRGVQRWEELSAKVWKGGLEVVNEEFVDMECIVAMEVIEHLTEDIFPAFAPMLLGVYHPKFFLVTTPSYTFNARFTPPDAPKSVRRGFPDPTGRTDRIFRHNDHKFEWTKEEFVAWCDETAKEWGYDLERTSIGRPLDLDPWGRDEELEGATSVVAFRRREEVDSKKREERGRARIQELAFNSQPHEALASHKHLANSASMKPASLEKIGDCVKVKMEEFREAFMRVEEIWFEPDVATMCGGWIELLVRAVEESPHLNLKRDVDGVLKKHSNMWSIELIGGVANPSHLWPAEGDTSSEFIPVDWTPGEGPHEGWEESDADGSTGVEGDVSANTSDDDGEDESDGGTSRWKKGSGWNTLSVEEVNERTVSDWARSGDWGASGSGAGGWGDVPHSANSSTAGWDGDESDDTTG</sequence>
<dbReference type="PANTHER" id="PTHR21404">
    <property type="entry name" value="HEN1"/>
    <property type="match status" value="1"/>
</dbReference>
<feature type="compositionally biased region" description="Acidic residues" evidence="13">
    <location>
        <begin position="536"/>
        <end position="545"/>
    </location>
</feature>
<evidence type="ECO:0000256" key="6">
    <source>
        <dbReference type="ARBA" id="ARBA00022691"/>
    </source>
</evidence>
<dbReference type="InterPro" id="IPR029063">
    <property type="entry name" value="SAM-dependent_MTases_sf"/>
</dbReference>
<keyword evidence="8" id="KW-0460">Magnesium</keyword>
<dbReference type="PANTHER" id="PTHR21404:SF3">
    <property type="entry name" value="SMALL RNA 2'-O-METHYLTRANSFERASE"/>
    <property type="match status" value="1"/>
</dbReference>
<evidence type="ECO:0000313" key="15">
    <source>
        <dbReference type="Proteomes" id="UP000027222"/>
    </source>
</evidence>
<reference evidence="15" key="1">
    <citation type="journal article" date="2014" name="Proc. Natl. Acad. Sci. U.S.A.">
        <title>Extensive sampling of basidiomycete genomes demonstrates inadequacy of the white-rot/brown-rot paradigm for wood decay fungi.</title>
        <authorList>
            <person name="Riley R."/>
            <person name="Salamov A.A."/>
            <person name="Brown D.W."/>
            <person name="Nagy L.G."/>
            <person name="Floudas D."/>
            <person name="Held B.W."/>
            <person name="Levasseur A."/>
            <person name="Lombard V."/>
            <person name="Morin E."/>
            <person name="Otillar R."/>
            <person name="Lindquist E.A."/>
            <person name="Sun H."/>
            <person name="LaButti K.M."/>
            <person name="Schmutz J."/>
            <person name="Jabbour D."/>
            <person name="Luo H."/>
            <person name="Baker S.E."/>
            <person name="Pisabarro A.G."/>
            <person name="Walton J.D."/>
            <person name="Blanchette R.A."/>
            <person name="Henrissat B."/>
            <person name="Martin F."/>
            <person name="Cullen D."/>
            <person name="Hibbett D.S."/>
            <person name="Grigoriev I.V."/>
        </authorList>
    </citation>
    <scope>NUCLEOTIDE SEQUENCE [LARGE SCALE GENOMIC DNA]</scope>
    <source>
        <strain evidence="15">CBS 339.88</strain>
    </source>
</reference>
<dbReference type="GO" id="GO:0046872">
    <property type="term" value="F:metal ion binding"/>
    <property type="evidence" value="ECO:0007669"/>
    <property type="project" value="UniProtKB-KW"/>
</dbReference>
<evidence type="ECO:0000256" key="5">
    <source>
        <dbReference type="ARBA" id="ARBA00022679"/>
    </source>
</evidence>
<dbReference type="GO" id="GO:0005634">
    <property type="term" value="C:nucleus"/>
    <property type="evidence" value="ECO:0007669"/>
    <property type="project" value="TreeGrafter"/>
</dbReference>
<gene>
    <name evidence="14" type="ORF">GALMADRAFT_67638</name>
</gene>
<dbReference type="EMBL" id="KL142379">
    <property type="protein sequence ID" value="KDR75988.1"/>
    <property type="molecule type" value="Genomic_DNA"/>
</dbReference>
<dbReference type="SUPFAM" id="SSF53335">
    <property type="entry name" value="S-adenosyl-L-methionine-dependent methyltransferases"/>
    <property type="match status" value="1"/>
</dbReference>
<comment type="catalytic activity">
    <reaction evidence="12">
        <text>small RNA 3'-end nucleotide + S-adenosyl-L-methionine = small RNA 3'-end 2'-O-methylnucleotide + S-adenosyl-L-homocysteine + H(+)</text>
        <dbReference type="Rhea" id="RHEA:37887"/>
        <dbReference type="Rhea" id="RHEA-COMP:10415"/>
        <dbReference type="Rhea" id="RHEA-COMP:10416"/>
        <dbReference type="ChEBI" id="CHEBI:15378"/>
        <dbReference type="ChEBI" id="CHEBI:57856"/>
        <dbReference type="ChEBI" id="CHEBI:59789"/>
        <dbReference type="ChEBI" id="CHEBI:74896"/>
        <dbReference type="ChEBI" id="CHEBI:74898"/>
        <dbReference type="EC" id="2.1.1.386"/>
    </reaction>
</comment>
<dbReference type="HOGENOM" id="CLU_032749_0_0_1"/>
<comment type="similarity">
    <text evidence="2">Belongs to the methyltransferase superfamily. HEN1 family.</text>
</comment>
<evidence type="ECO:0000256" key="3">
    <source>
        <dbReference type="ARBA" id="ARBA00021330"/>
    </source>
</evidence>
<evidence type="ECO:0000256" key="13">
    <source>
        <dbReference type="SAM" id="MobiDB-lite"/>
    </source>
</evidence>
<keyword evidence="10" id="KW-0943">RNA-mediated gene silencing</keyword>
<keyword evidence="9" id="KW-0694">RNA-binding</keyword>
<evidence type="ECO:0000256" key="11">
    <source>
        <dbReference type="ARBA" id="ARBA00035025"/>
    </source>
</evidence>
<protein>
    <recommendedName>
        <fullName evidence="3">Small RNA 2'-O-methyltransferase</fullName>
        <ecNumber evidence="11">2.1.1.386</ecNumber>
    </recommendedName>
</protein>
<proteinExistence type="inferred from homology"/>
<dbReference type="GO" id="GO:0030422">
    <property type="term" value="P:siRNA processing"/>
    <property type="evidence" value="ECO:0007669"/>
    <property type="project" value="TreeGrafter"/>
</dbReference>
<keyword evidence="15" id="KW-1185">Reference proteome</keyword>
<feature type="compositionally biased region" description="Acidic residues" evidence="13">
    <location>
        <begin position="468"/>
        <end position="477"/>
    </location>
</feature>
<dbReference type="OrthoDB" id="2154311at2759"/>
<keyword evidence="7" id="KW-0479">Metal-binding</keyword>
<evidence type="ECO:0000256" key="1">
    <source>
        <dbReference type="ARBA" id="ARBA00001946"/>
    </source>
</evidence>
<dbReference type="STRING" id="685588.A0A067TAJ8"/>
<keyword evidence="6" id="KW-0949">S-adenosyl-L-methionine</keyword>
<comment type="cofactor">
    <cofactor evidence="1">
        <name>Mg(2+)</name>
        <dbReference type="ChEBI" id="CHEBI:18420"/>
    </cofactor>
</comment>
<evidence type="ECO:0000313" key="14">
    <source>
        <dbReference type="EMBL" id="KDR75988.1"/>
    </source>
</evidence>